<feature type="coiled-coil region" evidence="1">
    <location>
        <begin position="695"/>
        <end position="733"/>
    </location>
</feature>
<feature type="coiled-coil region" evidence="1">
    <location>
        <begin position="902"/>
        <end position="929"/>
    </location>
</feature>
<keyword evidence="1" id="KW-0175">Coiled coil</keyword>
<feature type="coiled-coil region" evidence="1">
    <location>
        <begin position="789"/>
        <end position="845"/>
    </location>
</feature>
<comment type="caution">
    <text evidence="4">The sequence shown here is derived from an EMBL/GenBank/DDBJ whole genome shotgun (WGS) entry which is preliminary data.</text>
</comment>
<proteinExistence type="predicted"/>
<feature type="transmembrane region" description="Helical" evidence="2">
    <location>
        <begin position="86"/>
        <end position="104"/>
    </location>
</feature>
<keyword evidence="2" id="KW-0472">Membrane</keyword>
<gene>
    <name evidence="4" type="ORF">SDC9_23463</name>
</gene>
<dbReference type="Pfam" id="PF10145">
    <property type="entry name" value="PhageMin_Tail"/>
    <property type="match status" value="1"/>
</dbReference>
<evidence type="ECO:0000259" key="3">
    <source>
        <dbReference type="Pfam" id="PF10145"/>
    </source>
</evidence>
<keyword evidence="2" id="KW-1133">Transmembrane helix</keyword>
<feature type="coiled-coil region" evidence="1">
    <location>
        <begin position="637"/>
        <end position="671"/>
    </location>
</feature>
<name>A0A644UF26_9ZZZZ</name>
<feature type="domain" description="Phage tail tape measure protein" evidence="3">
    <location>
        <begin position="143"/>
        <end position="328"/>
    </location>
</feature>
<sequence>MAGSYTRRINLYINGKEVKNDIASIKAEMSKLTNEQARMTRGSREYVEAGKKIRALKGIIQEHNDQLRTVSKSWNFENLSHAMNKYFLAVSTFVAGFSGLLYSGKKAITMFAEFDDKVSDVRKTTGLTREQVVAMNEELKKVDTRTAQLELLDLGRIAGKLGIDAEKDVEGFIRASDKVVVALKEDLGDNAEEAVRQIGKLVTVFGVRDEFGIEESITKTGSALNELGMASTANEAYIVQFTKRVAGVAPTAKISIQNVMGLAATLDHLGQTSEVSSTAYSQVITGMFKDTAAFARAARMDVKDFSDLLKKDANEAFIKLLEGLNNNDAGMEELIKSMGDLDMEGKRAISVIGVLSNNVKILREQQAISNREFEKGTSLEEEFNVKNNNAQAILEKKRKVLNNLAIELGEKLMPALTVSTSGFSYFVKAGIVMTDFFIKHSGTIVKVTASIIAYTIATKLAILWQNRQTQATLGQIIATKTKIIIENAATAATQLYAAATMLLTGNLKGAAQAMRVFSAATKMNPVGFLVGIVTLAAGALFTYAKRTREATAENQALNNVSRKTNELMDDQASKIKFLVERIESENVSNNLRKQAIEELKRIMPGYNAELTEEGRLINHNTQAIKDYLVMLEMKFRKQAAEEEMIELIKKESAAQRELQKAENEYQSAMAQNPLNEVVGGGEAGVAAQAARSGIVNRAKSRRDRAEKEHQQTVKALETMRGEVEKAVQDYEKSLNSGSITGPEAFNYDDLLKKKKPGGDPGGDSARKKWSLNSDINFLRESLKLKQDYNEGVIATEQELQQRLRALEIEYLKNRILSGKESGEDLLALQQTLADKIIEIRKEEEKRSGELTEASLKGQSAIDREKQEHEDRLIELKLFGKSREEMTALELAALESLEKQHHQKLAKLDADAMKDEIERIQQEYETIMATMRLRNADELNSITSLAQAKEILAEFMSNEELQKIRSLDKAKRILRRQQAIEEEQFTREHLQKLLEALQQVMGSGDWEGLNLSDTLLSEEERQVLVERINEVKKLLSGLTAGSEETDPKGGRIGGMSTDILGFTPEDWELLFQNLKDGKGGIGELIMGVKALGMVWQAYYDNVSAGEQARLTEFERSVNKQKDQLQEHLDNNLISQESYNYQVSKLDEDLDRKKAEFEYRNAVRSRNVALMNAIVNTATAITSALTVAPPLGIILASIVGAMGGLQVGAIMKTPLPELPGRETGGYLDVQRQQDGKRFRAKHDPRKRGYVSTPTIIAGEKRGSSEYIVSDAGVNNPTIRPILDILEMGRLNGNLSTINLPAILESTRTYPGRQQGGYISDMSGNNPSSNQPAAASAQDPALLEIIRQNTIVMAALKTRLEKPIKSTVALHGRGGFYETMEEDTRLKNNANL</sequence>
<evidence type="ECO:0000313" key="4">
    <source>
        <dbReference type="EMBL" id="MPL77606.1"/>
    </source>
</evidence>
<dbReference type="EMBL" id="VSSQ01000108">
    <property type="protein sequence ID" value="MPL77606.1"/>
    <property type="molecule type" value="Genomic_DNA"/>
</dbReference>
<evidence type="ECO:0000256" key="1">
    <source>
        <dbReference type="SAM" id="Coils"/>
    </source>
</evidence>
<keyword evidence="2" id="KW-0812">Transmembrane</keyword>
<dbReference type="InterPro" id="IPR010090">
    <property type="entry name" value="Phage_tape_meas"/>
</dbReference>
<protein>
    <recommendedName>
        <fullName evidence="3">Phage tail tape measure protein domain-containing protein</fullName>
    </recommendedName>
</protein>
<reference evidence="4" key="1">
    <citation type="submission" date="2019-08" db="EMBL/GenBank/DDBJ databases">
        <authorList>
            <person name="Kucharzyk K."/>
            <person name="Murdoch R.W."/>
            <person name="Higgins S."/>
            <person name="Loffler F."/>
        </authorList>
    </citation>
    <scope>NUCLEOTIDE SEQUENCE</scope>
</reference>
<organism evidence="4">
    <name type="scientific">bioreactor metagenome</name>
    <dbReference type="NCBI Taxonomy" id="1076179"/>
    <lineage>
        <taxon>unclassified sequences</taxon>
        <taxon>metagenomes</taxon>
        <taxon>ecological metagenomes</taxon>
    </lineage>
</organism>
<dbReference type="NCBIfam" id="TIGR01760">
    <property type="entry name" value="tape_meas_TP901"/>
    <property type="match status" value="1"/>
</dbReference>
<accession>A0A644UF26</accession>
<evidence type="ECO:0000256" key="2">
    <source>
        <dbReference type="SAM" id="Phobius"/>
    </source>
</evidence>